<keyword evidence="3" id="KW-1185">Reference proteome</keyword>
<gene>
    <name evidence="2" type="ORF">CFOL_v3_33257</name>
</gene>
<dbReference type="OrthoDB" id="1912561at2759"/>
<dbReference type="PANTHER" id="PTHR47481:SF5">
    <property type="entry name" value="RIBONUCLEASE H-LIKE DOMAIN, GAG-PRE-INTEGRASE DOMAIN, GAG-POLYPEPTIDE OF LTR COPIA-TYPE-RELATED"/>
    <property type="match status" value="1"/>
</dbReference>
<evidence type="ECO:0000256" key="1">
    <source>
        <dbReference type="SAM" id="MobiDB-lite"/>
    </source>
</evidence>
<evidence type="ECO:0000313" key="3">
    <source>
        <dbReference type="Proteomes" id="UP000187406"/>
    </source>
</evidence>
<protein>
    <submittedName>
        <fullName evidence="2">UBN2 domain-containing protein</fullName>
    </submittedName>
</protein>
<dbReference type="AlphaFoldDB" id="A0A1Q3DBP3"/>
<proteinExistence type="predicted"/>
<reference evidence="3" key="1">
    <citation type="submission" date="2016-04" db="EMBL/GenBank/DDBJ databases">
        <title>Cephalotus genome sequencing.</title>
        <authorList>
            <person name="Fukushima K."/>
            <person name="Hasebe M."/>
            <person name="Fang X."/>
        </authorList>
    </citation>
    <scope>NUCLEOTIDE SEQUENCE [LARGE SCALE GENOMIC DNA]</scope>
    <source>
        <strain evidence="3">cv. St1</strain>
    </source>
</reference>
<dbReference type="Proteomes" id="UP000187406">
    <property type="component" value="Unassembled WGS sequence"/>
</dbReference>
<dbReference type="PANTHER" id="PTHR47481">
    <property type="match status" value="1"/>
</dbReference>
<evidence type="ECO:0000313" key="2">
    <source>
        <dbReference type="EMBL" id="GAV89845.1"/>
    </source>
</evidence>
<comment type="caution">
    <text evidence="2">The sequence shown here is derived from an EMBL/GenBank/DDBJ whole genome shotgun (WGS) entry which is preliminary data.</text>
</comment>
<feature type="region of interest" description="Disordered" evidence="1">
    <location>
        <begin position="1"/>
        <end position="27"/>
    </location>
</feature>
<accession>A0A1Q3DBP3</accession>
<dbReference type="InParanoid" id="A0A1Q3DBP3"/>
<organism evidence="2 3">
    <name type="scientific">Cephalotus follicularis</name>
    <name type="common">Albany pitcher plant</name>
    <dbReference type="NCBI Taxonomy" id="3775"/>
    <lineage>
        <taxon>Eukaryota</taxon>
        <taxon>Viridiplantae</taxon>
        <taxon>Streptophyta</taxon>
        <taxon>Embryophyta</taxon>
        <taxon>Tracheophyta</taxon>
        <taxon>Spermatophyta</taxon>
        <taxon>Magnoliopsida</taxon>
        <taxon>eudicotyledons</taxon>
        <taxon>Gunneridae</taxon>
        <taxon>Pentapetalae</taxon>
        <taxon>rosids</taxon>
        <taxon>fabids</taxon>
        <taxon>Oxalidales</taxon>
        <taxon>Cephalotaceae</taxon>
        <taxon>Cephalotus</taxon>
    </lineage>
</organism>
<name>A0A1Q3DBP3_CEPFO</name>
<sequence length="184" mass="20882">MESPNSQSVSTTNPYTNTSPTTQSSSPFTPNLQHFIIIKLTPTNYLLWKTQLTPIRKTYNLLDLVTFNDPYPPKMLTSPTNFTQSTPNLAYISWCHWINVSLSKSILPLVVGKNTFIEAWNSLSQAFGAPSHTRPLQLHMQLRNLKKNDSPISTYLQRAKYIVDELAVVGKIPSLEEFNAIIHY</sequence>
<dbReference type="EMBL" id="BDDD01005791">
    <property type="protein sequence ID" value="GAV89845.1"/>
    <property type="molecule type" value="Genomic_DNA"/>
</dbReference>
<feature type="compositionally biased region" description="Low complexity" evidence="1">
    <location>
        <begin position="8"/>
        <end position="27"/>
    </location>
</feature>